<dbReference type="EMBL" id="MCFA01000036">
    <property type="protein sequence ID" value="ORY14038.1"/>
    <property type="molecule type" value="Genomic_DNA"/>
</dbReference>
<comment type="caution">
    <text evidence="3">The sequence shown here is derived from an EMBL/GenBank/DDBJ whole genome shotgun (WGS) entry which is preliminary data.</text>
</comment>
<sequence>MHTFKALFALLTAAAATSAMALEGRSDPGGPCTNAMGCYGGANCCNNICVLGDCGPTFPPNRKTHSQPKKILSLPAELWQHIASYLPQSSQACLSLSCRYLQQKIGTASQPKGTPQFIQTALQKAQTTQFLLLLSRDMPGYYGACSACQTLRSQHSEFAWPLLKCRRGERGILPPLYDLSEFLTQMTLLYYRHGRRDIGTCLSMLTCFGTYQRPRTAAEKERILKEDPGLSEKDIAVLLSTSYQVTASQSRIRTPAPEPAPDHIISHITYTTHLPHPWTSLSSKSQSCVLGSQYLCPHKAASHLRFEDPTYENSNAGVTVPARDVIGQVWTQKCDNCTAESRTRIVPEGEGKYKMTIEVWRYSVGRCNDGVKDGVYSRCDPVERRVGSEESARDMYEEGLPLELEV</sequence>
<evidence type="ECO:0000256" key="1">
    <source>
        <dbReference type="SAM" id="SignalP"/>
    </source>
</evidence>
<feature type="chain" id="PRO_5013163941" description="F-box domain-containing protein" evidence="1">
    <location>
        <begin position="22"/>
        <end position="406"/>
    </location>
</feature>
<keyword evidence="4" id="KW-1185">Reference proteome</keyword>
<gene>
    <name evidence="3" type="ORF">BCR34DRAFT_599454</name>
</gene>
<keyword evidence="1" id="KW-0732">Signal</keyword>
<dbReference type="InterPro" id="IPR036047">
    <property type="entry name" value="F-box-like_dom_sf"/>
</dbReference>
<dbReference type="OrthoDB" id="3766406at2759"/>
<protein>
    <recommendedName>
        <fullName evidence="2">F-box domain-containing protein</fullName>
    </recommendedName>
</protein>
<proteinExistence type="predicted"/>
<reference evidence="3 4" key="1">
    <citation type="submission" date="2016-07" db="EMBL/GenBank/DDBJ databases">
        <title>Pervasive Adenine N6-methylation of Active Genes in Fungi.</title>
        <authorList>
            <consortium name="DOE Joint Genome Institute"/>
            <person name="Mondo S.J."/>
            <person name="Dannebaum R.O."/>
            <person name="Kuo R.C."/>
            <person name="Labutti K."/>
            <person name="Haridas S."/>
            <person name="Kuo A."/>
            <person name="Salamov A."/>
            <person name="Ahrendt S.R."/>
            <person name="Lipzen A."/>
            <person name="Sullivan W."/>
            <person name="Andreopoulos W.B."/>
            <person name="Clum A."/>
            <person name="Lindquist E."/>
            <person name="Daum C."/>
            <person name="Ramamoorthy G.K."/>
            <person name="Gryganskyi A."/>
            <person name="Culley D."/>
            <person name="Magnuson J.K."/>
            <person name="James T.Y."/>
            <person name="O'Malley M.A."/>
            <person name="Stajich J.E."/>
            <person name="Spatafora J.W."/>
            <person name="Visel A."/>
            <person name="Grigoriev I.V."/>
        </authorList>
    </citation>
    <scope>NUCLEOTIDE SEQUENCE [LARGE SCALE GENOMIC DNA]</scope>
    <source>
        <strain evidence="3 4">CBS 115471</strain>
    </source>
</reference>
<dbReference type="Pfam" id="PF00646">
    <property type="entry name" value="F-box"/>
    <property type="match status" value="1"/>
</dbReference>
<dbReference type="SUPFAM" id="SSF81383">
    <property type="entry name" value="F-box domain"/>
    <property type="match status" value="1"/>
</dbReference>
<name>A0A1Y1ZUZ0_9PLEO</name>
<dbReference type="InterPro" id="IPR001810">
    <property type="entry name" value="F-box_dom"/>
</dbReference>
<dbReference type="AlphaFoldDB" id="A0A1Y1ZUZ0"/>
<feature type="domain" description="F-box" evidence="2">
    <location>
        <begin position="71"/>
        <end position="104"/>
    </location>
</feature>
<dbReference type="Proteomes" id="UP000193144">
    <property type="component" value="Unassembled WGS sequence"/>
</dbReference>
<evidence type="ECO:0000313" key="3">
    <source>
        <dbReference type="EMBL" id="ORY14038.1"/>
    </source>
</evidence>
<accession>A0A1Y1ZUZ0</accession>
<feature type="signal peptide" evidence="1">
    <location>
        <begin position="1"/>
        <end position="21"/>
    </location>
</feature>
<organism evidence="3 4">
    <name type="scientific">Clohesyomyces aquaticus</name>
    <dbReference type="NCBI Taxonomy" id="1231657"/>
    <lineage>
        <taxon>Eukaryota</taxon>
        <taxon>Fungi</taxon>
        <taxon>Dikarya</taxon>
        <taxon>Ascomycota</taxon>
        <taxon>Pezizomycotina</taxon>
        <taxon>Dothideomycetes</taxon>
        <taxon>Pleosporomycetidae</taxon>
        <taxon>Pleosporales</taxon>
        <taxon>Lindgomycetaceae</taxon>
        <taxon>Clohesyomyces</taxon>
    </lineage>
</organism>
<evidence type="ECO:0000313" key="4">
    <source>
        <dbReference type="Proteomes" id="UP000193144"/>
    </source>
</evidence>
<evidence type="ECO:0000259" key="2">
    <source>
        <dbReference type="Pfam" id="PF00646"/>
    </source>
</evidence>